<sequence length="198" mass="21632">KNNLAPKAEVKDVICTTKGLITIKDVPATGYQYALLQGTSTITNYQNSPNFPINNQGTYRVLIKQTVTKTTTVPCVFEIDNIFVKKREPQLKVTVTPMACANSKGGMRIELTDAPYPPYDIVVSNNGSTVTKVTATTANPVNVVDFQNYFNDGRYQVSLENTYGCTVTQTVEIKKIPELKATATVLSPIMCGTGVIRV</sequence>
<proteinExistence type="predicted"/>
<accession>A0ABS0SRB0</accession>
<keyword evidence="2" id="KW-1185">Reference proteome</keyword>
<dbReference type="Proteomes" id="UP000641139">
    <property type="component" value="Unassembled WGS sequence"/>
</dbReference>
<evidence type="ECO:0000313" key="1">
    <source>
        <dbReference type="EMBL" id="MBI1648264.1"/>
    </source>
</evidence>
<feature type="non-terminal residue" evidence="1">
    <location>
        <position position="198"/>
    </location>
</feature>
<evidence type="ECO:0008006" key="3">
    <source>
        <dbReference type="Google" id="ProtNLM"/>
    </source>
</evidence>
<feature type="non-terminal residue" evidence="1">
    <location>
        <position position="1"/>
    </location>
</feature>
<reference evidence="1 2" key="1">
    <citation type="journal article" date="2021" name="Int. J. Syst. Evol. Microbiol.">
        <title>Capnocytophaga periodontitidis sp. nov., isolated from subgingival plaque of periodontitis patient.</title>
        <authorList>
            <person name="Zhang Y."/>
            <person name="Qiao D."/>
            <person name="Shi W."/>
            <person name="Wu D."/>
            <person name="Cai M."/>
        </authorList>
    </citation>
    <scope>NUCLEOTIDE SEQUENCE [LARGE SCALE GENOMIC DNA]</scope>
    <source>
        <strain evidence="1 2">051621</strain>
    </source>
</reference>
<dbReference type="EMBL" id="JAEFDC010000052">
    <property type="protein sequence ID" value="MBI1648264.1"/>
    <property type="molecule type" value="Genomic_DNA"/>
</dbReference>
<comment type="caution">
    <text evidence="1">The sequence shown here is derived from an EMBL/GenBank/DDBJ whole genome shotgun (WGS) entry which is preliminary data.</text>
</comment>
<protein>
    <recommendedName>
        <fullName evidence="3">Adhesin</fullName>
    </recommendedName>
</protein>
<dbReference type="RefSeq" id="WP_198467790.1">
    <property type="nucleotide sequence ID" value="NZ_JAEFDC010000052.1"/>
</dbReference>
<name>A0ABS0SRB0_9FLAO</name>
<gene>
    <name evidence="1" type="ORF">I7X30_14545</name>
</gene>
<evidence type="ECO:0000313" key="2">
    <source>
        <dbReference type="Proteomes" id="UP000641139"/>
    </source>
</evidence>
<organism evidence="1 2">
    <name type="scientific">Capnocytophaga periodontitidis</name>
    <dbReference type="NCBI Taxonomy" id="2795027"/>
    <lineage>
        <taxon>Bacteria</taxon>
        <taxon>Pseudomonadati</taxon>
        <taxon>Bacteroidota</taxon>
        <taxon>Flavobacteriia</taxon>
        <taxon>Flavobacteriales</taxon>
        <taxon>Flavobacteriaceae</taxon>
        <taxon>Capnocytophaga</taxon>
    </lineage>
</organism>